<accession>A0A7M1XKG9</accession>
<proteinExistence type="predicted"/>
<dbReference type="PROSITE" id="PS51257">
    <property type="entry name" value="PROKAR_LIPOPROTEIN"/>
    <property type="match status" value="1"/>
</dbReference>
<evidence type="ECO:0000313" key="2">
    <source>
        <dbReference type="EMBL" id="QOS39495.1"/>
    </source>
</evidence>
<evidence type="ECO:0008006" key="4">
    <source>
        <dbReference type="Google" id="ProtNLM"/>
    </source>
</evidence>
<dbReference type="PANTHER" id="PTHR41775:SF1">
    <property type="entry name" value="PEPTIDASE M6-LIKE DOMAIN-CONTAINING PROTEIN"/>
    <property type="match status" value="1"/>
</dbReference>
<feature type="signal peptide" evidence="1">
    <location>
        <begin position="1"/>
        <end position="22"/>
    </location>
</feature>
<evidence type="ECO:0000256" key="1">
    <source>
        <dbReference type="SAM" id="SignalP"/>
    </source>
</evidence>
<dbReference type="Proteomes" id="UP000593591">
    <property type="component" value="Chromosome"/>
</dbReference>
<reference evidence="2 3" key="1">
    <citation type="submission" date="2018-08" db="EMBL/GenBank/DDBJ databases">
        <title>The first complete genome of Treponema rectale (CHPAT), a commensal spirochete of the bovine rectum.</title>
        <authorList>
            <person name="Staton G.J."/>
            <person name="Clegg S.R."/>
            <person name="Carter S.D."/>
            <person name="Radford A.D."/>
            <person name="Darby A."/>
            <person name="Hall N."/>
            <person name="Birtles R.J."/>
            <person name="Evans N.J."/>
        </authorList>
    </citation>
    <scope>NUCLEOTIDE SEQUENCE [LARGE SCALE GENOMIC DNA]</scope>
    <source>
        <strain evidence="2 3">CHPA</strain>
    </source>
</reference>
<protein>
    <recommendedName>
        <fullName evidence="4">M6 family metalloprotease domain-containing protein</fullName>
    </recommendedName>
</protein>
<dbReference type="PANTHER" id="PTHR41775">
    <property type="entry name" value="SECRETED PROTEIN-RELATED"/>
    <property type="match status" value="1"/>
</dbReference>
<dbReference type="AlphaFoldDB" id="A0A7M1XKG9"/>
<organism evidence="2 3">
    <name type="scientific">Treponema rectale</name>
    <dbReference type="NCBI Taxonomy" id="744512"/>
    <lineage>
        <taxon>Bacteria</taxon>
        <taxon>Pseudomonadati</taxon>
        <taxon>Spirochaetota</taxon>
        <taxon>Spirochaetia</taxon>
        <taxon>Spirochaetales</taxon>
        <taxon>Treponemataceae</taxon>
        <taxon>Treponema</taxon>
    </lineage>
</organism>
<feature type="chain" id="PRO_5033018872" description="M6 family metalloprotease domain-containing protein" evidence="1">
    <location>
        <begin position="23"/>
        <end position="942"/>
    </location>
</feature>
<dbReference type="KEGG" id="trc:DYE49_03095"/>
<evidence type="ECO:0000313" key="3">
    <source>
        <dbReference type="Proteomes" id="UP000593591"/>
    </source>
</evidence>
<gene>
    <name evidence="2" type="ORF">DYE49_03095</name>
</gene>
<sequence>MRKGFISVFVSMGLLLSGCSLLPSGNKTSSQSKEEIKSFEMVTDSFLTTENDVYVLTMYVGETYQLKSSIDDKLKDEYHFSYESVDEPKYTISETGLVTAKEQYVGTFGIRLIRNSDNKKMAYHSLVINIKEAKDEYATITLNDSSLDYDETTRTYSLSLTGGEEYHIVTSIKYNVSYNKSFSLSDESYSSFMEVDSTGLITTKEVNEDKTGQIIIQTKSADLSVVYDTVYLNVQVKKKEGATSGLVVKNLTSNTTLKDGDKQSLYLHESMAFSVMYDQENKYDVMSISNENVLSLDNSQNKITAIGLGKSDVTFFVEGKSLAIEVEVVNNALIGISSKNEGDNFIIVNGKMIFLGRMFATFASSLELDITNEENLTYTIHDKDEQYKSVTFSYTVDGITKTVTYDVKYYLLEEYQVEDTSYDFSDYYTNRYQGNYHVLPKEGEIHMLVIPVWFSNSSSFFREDQKQEILQDLDYVFNSTRDKDSYYSVKQYYETESSGKLTLEATISDFYTSNTSSLNYGDTQTSDINRTHTLADDAINWYFANHLDESISDYDSNGDSLIDAVSLVYAANYYGRIGDSNGTTAFQFKNTNGSHQYNNGSFSPLGGIYGFNKTSTTYGKDVQDLSSYYPSYFFTTGGKTIIHETGHMFGMVDLYEDNHATTKYYPAGKFSMQSTNYGTHDPYQMNLVGWSKPDIYSASDYQVGEKITLKIDDFATSGNNILLTRDWNDSDSLFDEYMLLELFAPTGLNYYEARNSTTLGFDDAGIRLWHINATLEDLSANGKETREIADNKIVNLKYSNHDQSSLYDLAHWIRNNPEEEYDTTSSEKDSYGLFKSGDHFDMDTFGSQFVHMGKLDSQEKLGWEFTVDSIYQSVDETFGAMITLTRCDNTRTDFELSSRVDKEVANQPEDGDDYGLELLGKDDFSLIYHFNDASEPSYYTCI</sequence>
<name>A0A7M1XKG9_9SPIR</name>
<dbReference type="EMBL" id="CP031517">
    <property type="protein sequence ID" value="QOS39495.1"/>
    <property type="molecule type" value="Genomic_DNA"/>
</dbReference>
<keyword evidence="1" id="KW-0732">Signal</keyword>